<dbReference type="InterPro" id="IPR008915">
    <property type="entry name" value="Peptidase_M50"/>
</dbReference>
<evidence type="ECO:0000313" key="13">
    <source>
        <dbReference type="EMBL" id="OGG58309.1"/>
    </source>
</evidence>
<dbReference type="PANTHER" id="PTHR42837:SF2">
    <property type="entry name" value="MEMBRANE METALLOPROTEASE ARASP2, CHLOROPLASTIC-RELATED"/>
    <property type="match status" value="1"/>
</dbReference>
<proteinExistence type="inferred from homology"/>
<evidence type="ECO:0000256" key="1">
    <source>
        <dbReference type="ARBA" id="ARBA00001947"/>
    </source>
</evidence>
<evidence type="ECO:0000313" key="14">
    <source>
        <dbReference type="Proteomes" id="UP000177958"/>
    </source>
</evidence>
<comment type="similarity">
    <text evidence="3">Belongs to the peptidase M50B family.</text>
</comment>
<name>A0A1F6DA57_9BACT</name>
<dbReference type="SUPFAM" id="SSF50156">
    <property type="entry name" value="PDZ domain-like"/>
    <property type="match status" value="1"/>
</dbReference>
<dbReference type="GO" id="GO:0004222">
    <property type="term" value="F:metalloendopeptidase activity"/>
    <property type="evidence" value="ECO:0007669"/>
    <property type="project" value="InterPro"/>
</dbReference>
<evidence type="ECO:0000256" key="8">
    <source>
        <dbReference type="ARBA" id="ARBA00022989"/>
    </source>
</evidence>
<comment type="cofactor">
    <cofactor evidence="1">
        <name>Zn(2+)</name>
        <dbReference type="ChEBI" id="CHEBI:29105"/>
    </cofactor>
</comment>
<keyword evidence="9" id="KW-0482">Metalloprotease</keyword>
<dbReference type="GO" id="GO:0006508">
    <property type="term" value="P:proteolysis"/>
    <property type="evidence" value="ECO:0007669"/>
    <property type="project" value="UniProtKB-KW"/>
</dbReference>
<dbReference type="Proteomes" id="UP000177958">
    <property type="component" value="Unassembled WGS sequence"/>
</dbReference>
<keyword evidence="8 11" id="KW-1133">Transmembrane helix</keyword>
<organism evidence="13 14">
    <name type="scientific">Candidatus Kaiserbacteria bacterium RIFCSPHIGHO2_01_FULL_55_17</name>
    <dbReference type="NCBI Taxonomy" id="1798484"/>
    <lineage>
        <taxon>Bacteria</taxon>
        <taxon>Candidatus Kaiseribacteriota</taxon>
    </lineage>
</organism>
<evidence type="ECO:0000256" key="7">
    <source>
        <dbReference type="ARBA" id="ARBA00022833"/>
    </source>
</evidence>
<dbReference type="AlphaFoldDB" id="A0A1F6DA57"/>
<gene>
    <name evidence="13" type="ORF">A2853_00095</name>
</gene>
<evidence type="ECO:0000256" key="5">
    <source>
        <dbReference type="ARBA" id="ARBA00022692"/>
    </source>
</evidence>
<dbReference type="EMBL" id="MFKX01000004">
    <property type="protein sequence ID" value="OGG58309.1"/>
    <property type="molecule type" value="Genomic_DNA"/>
</dbReference>
<evidence type="ECO:0000256" key="4">
    <source>
        <dbReference type="ARBA" id="ARBA00022670"/>
    </source>
</evidence>
<reference evidence="13 14" key="1">
    <citation type="journal article" date="2016" name="Nat. Commun.">
        <title>Thousands of microbial genomes shed light on interconnected biogeochemical processes in an aquifer system.</title>
        <authorList>
            <person name="Anantharaman K."/>
            <person name="Brown C.T."/>
            <person name="Hug L.A."/>
            <person name="Sharon I."/>
            <person name="Castelle C.J."/>
            <person name="Probst A.J."/>
            <person name="Thomas B.C."/>
            <person name="Singh A."/>
            <person name="Wilkins M.J."/>
            <person name="Karaoz U."/>
            <person name="Brodie E.L."/>
            <person name="Williams K.H."/>
            <person name="Hubbard S.S."/>
            <person name="Banfield J.F."/>
        </authorList>
    </citation>
    <scope>NUCLEOTIDE SEQUENCE [LARGE SCALE GENOMIC DNA]</scope>
</reference>
<evidence type="ECO:0000256" key="11">
    <source>
        <dbReference type="SAM" id="Phobius"/>
    </source>
</evidence>
<sequence length="362" mass="37792">MTVLLVVAILVFLIVVHELGHFVAAKIFKVRVEEFGVGYPPRAFTLGKIGSTEYTLNWIPFGGFVRLYGDVGEGQHGRGSLIDASRLVQAIVLVAGVAMNALAAWALFAVALHVGVPRVVDTPLPGEELRLVVANVVPGSPADSAGIAAGDEMLGLEDSRGDMLAVLTPELFSEFVQAHGGQQLTLTYMHGRETKVTDIVPAHAVVPEMVGRPALGVGIVSISSRPLPWGDAMADAFTTTADAFTTVLQGLWGIVERALAGAPSISEIVGPIGLVGVVGDAAENGAGNVLALAAFISVNLAIINLLPIPALDGGRLVQLGIEALMRRSAPKLILQAMNALGVALIVLLMITVTYNDVVRLLS</sequence>
<evidence type="ECO:0000256" key="3">
    <source>
        <dbReference type="ARBA" id="ARBA00007931"/>
    </source>
</evidence>
<evidence type="ECO:0000256" key="10">
    <source>
        <dbReference type="ARBA" id="ARBA00023136"/>
    </source>
</evidence>
<dbReference type="GO" id="GO:0016020">
    <property type="term" value="C:membrane"/>
    <property type="evidence" value="ECO:0007669"/>
    <property type="project" value="UniProtKB-SubCell"/>
</dbReference>
<comment type="subcellular location">
    <subcellularLocation>
        <location evidence="2">Membrane</location>
        <topology evidence="2">Multi-pass membrane protein</topology>
    </subcellularLocation>
</comment>
<comment type="caution">
    <text evidence="13">The sequence shown here is derived from an EMBL/GenBank/DDBJ whole genome shotgun (WGS) entry which is preliminary data.</text>
</comment>
<dbReference type="InterPro" id="IPR004387">
    <property type="entry name" value="Pept_M50_Zn"/>
</dbReference>
<dbReference type="CDD" id="cd06163">
    <property type="entry name" value="S2P-M50_PDZ_RseP-like"/>
    <property type="match status" value="1"/>
</dbReference>
<dbReference type="InterPro" id="IPR036034">
    <property type="entry name" value="PDZ_sf"/>
</dbReference>
<feature type="transmembrane region" description="Helical" evidence="11">
    <location>
        <begin position="289"/>
        <end position="311"/>
    </location>
</feature>
<evidence type="ECO:0000256" key="6">
    <source>
        <dbReference type="ARBA" id="ARBA00022801"/>
    </source>
</evidence>
<keyword evidence="7" id="KW-0862">Zinc</keyword>
<dbReference type="Gene3D" id="2.30.42.10">
    <property type="match status" value="1"/>
</dbReference>
<keyword evidence="10 11" id="KW-0472">Membrane</keyword>
<feature type="transmembrane region" description="Helical" evidence="11">
    <location>
        <begin position="332"/>
        <end position="354"/>
    </location>
</feature>
<keyword evidence="4" id="KW-0645">Protease</keyword>
<protein>
    <recommendedName>
        <fullName evidence="12">Peptidase M50 domain-containing protein</fullName>
    </recommendedName>
</protein>
<accession>A0A1F6DA57</accession>
<feature type="domain" description="Peptidase M50" evidence="12">
    <location>
        <begin position="7"/>
        <end position="348"/>
    </location>
</feature>
<keyword evidence="5 11" id="KW-0812">Transmembrane</keyword>
<evidence type="ECO:0000256" key="9">
    <source>
        <dbReference type="ARBA" id="ARBA00023049"/>
    </source>
</evidence>
<keyword evidence="6" id="KW-0378">Hydrolase</keyword>
<dbReference type="Pfam" id="PF02163">
    <property type="entry name" value="Peptidase_M50"/>
    <property type="match status" value="1"/>
</dbReference>
<feature type="transmembrane region" description="Helical" evidence="11">
    <location>
        <begin position="90"/>
        <end position="114"/>
    </location>
</feature>
<evidence type="ECO:0000259" key="12">
    <source>
        <dbReference type="Pfam" id="PF02163"/>
    </source>
</evidence>
<evidence type="ECO:0000256" key="2">
    <source>
        <dbReference type="ARBA" id="ARBA00004141"/>
    </source>
</evidence>
<dbReference type="PANTHER" id="PTHR42837">
    <property type="entry name" value="REGULATOR OF SIGMA-E PROTEASE RSEP"/>
    <property type="match status" value="1"/>
</dbReference>